<dbReference type="AlphaFoldDB" id="A0A5C3KBZ0"/>
<proteinExistence type="predicted"/>
<keyword evidence="3" id="KW-1185">Reference proteome</keyword>
<dbReference type="InterPro" id="IPR049233">
    <property type="entry name" value="DUF6830"/>
</dbReference>
<evidence type="ECO:0000259" key="1">
    <source>
        <dbReference type="Pfam" id="PF20722"/>
    </source>
</evidence>
<reference evidence="2 3" key="1">
    <citation type="journal article" date="2019" name="Nat. Ecol. Evol.">
        <title>Megaphylogeny resolves global patterns of mushroom evolution.</title>
        <authorList>
            <person name="Varga T."/>
            <person name="Krizsan K."/>
            <person name="Foldi C."/>
            <person name="Dima B."/>
            <person name="Sanchez-Garcia M."/>
            <person name="Sanchez-Ramirez S."/>
            <person name="Szollosi G.J."/>
            <person name="Szarkandi J.G."/>
            <person name="Papp V."/>
            <person name="Albert L."/>
            <person name="Andreopoulos W."/>
            <person name="Angelini C."/>
            <person name="Antonin V."/>
            <person name="Barry K.W."/>
            <person name="Bougher N.L."/>
            <person name="Buchanan P."/>
            <person name="Buyck B."/>
            <person name="Bense V."/>
            <person name="Catcheside P."/>
            <person name="Chovatia M."/>
            <person name="Cooper J."/>
            <person name="Damon W."/>
            <person name="Desjardin D."/>
            <person name="Finy P."/>
            <person name="Geml J."/>
            <person name="Haridas S."/>
            <person name="Hughes K."/>
            <person name="Justo A."/>
            <person name="Karasinski D."/>
            <person name="Kautmanova I."/>
            <person name="Kiss B."/>
            <person name="Kocsube S."/>
            <person name="Kotiranta H."/>
            <person name="LaButti K.M."/>
            <person name="Lechner B.E."/>
            <person name="Liimatainen K."/>
            <person name="Lipzen A."/>
            <person name="Lukacs Z."/>
            <person name="Mihaltcheva S."/>
            <person name="Morgado L.N."/>
            <person name="Niskanen T."/>
            <person name="Noordeloos M.E."/>
            <person name="Ohm R.A."/>
            <person name="Ortiz-Santana B."/>
            <person name="Ovrebo C."/>
            <person name="Racz N."/>
            <person name="Riley R."/>
            <person name="Savchenko A."/>
            <person name="Shiryaev A."/>
            <person name="Soop K."/>
            <person name="Spirin V."/>
            <person name="Szebenyi C."/>
            <person name="Tomsovsky M."/>
            <person name="Tulloss R.E."/>
            <person name="Uehling J."/>
            <person name="Grigoriev I.V."/>
            <person name="Vagvolgyi C."/>
            <person name="Papp T."/>
            <person name="Martin F.M."/>
            <person name="Miettinen O."/>
            <person name="Hibbett D.S."/>
            <person name="Nagy L.G."/>
        </authorList>
    </citation>
    <scope>NUCLEOTIDE SEQUENCE [LARGE SCALE GENOMIC DNA]</scope>
    <source>
        <strain evidence="2 3">CBS 121175</strain>
    </source>
</reference>
<name>A0A5C3KBZ0_COPMA</name>
<dbReference type="Proteomes" id="UP000307440">
    <property type="component" value="Unassembled WGS sequence"/>
</dbReference>
<organism evidence="2 3">
    <name type="scientific">Coprinopsis marcescibilis</name>
    <name type="common">Agaric fungus</name>
    <name type="synonym">Psathyrella marcescibilis</name>
    <dbReference type="NCBI Taxonomy" id="230819"/>
    <lineage>
        <taxon>Eukaryota</taxon>
        <taxon>Fungi</taxon>
        <taxon>Dikarya</taxon>
        <taxon>Basidiomycota</taxon>
        <taxon>Agaricomycotina</taxon>
        <taxon>Agaricomycetes</taxon>
        <taxon>Agaricomycetidae</taxon>
        <taxon>Agaricales</taxon>
        <taxon>Agaricineae</taxon>
        <taxon>Psathyrellaceae</taxon>
        <taxon>Coprinopsis</taxon>
    </lineage>
</organism>
<evidence type="ECO:0000313" key="2">
    <source>
        <dbReference type="EMBL" id="TFK17595.1"/>
    </source>
</evidence>
<dbReference type="EMBL" id="ML210487">
    <property type="protein sequence ID" value="TFK17595.1"/>
    <property type="molecule type" value="Genomic_DNA"/>
</dbReference>
<sequence length="209" mass="23716">MCARSVQGVTISDIENTHNASQFGAHLKIYLNSFLNHQLGWQRLEQAVLPIDTVDVYHQFQFQPESLHNEEEAGNTMKALPRQHSQKFGWYDTVVVMDTEDAEATGRSGLPFLSFVFYSVSIFQVCMLAPVFEDRVEEQKWTPDNVLELADAFRIKNWAKYEVNSSQSAPEQPRAARGLPGIQQISRVPLTACDYSRQACECLSKCKIP</sequence>
<dbReference type="OrthoDB" id="3232941at2759"/>
<dbReference type="Pfam" id="PF20722">
    <property type="entry name" value="DUF6830"/>
    <property type="match status" value="1"/>
</dbReference>
<feature type="domain" description="DUF6830" evidence="1">
    <location>
        <begin position="22"/>
        <end position="100"/>
    </location>
</feature>
<accession>A0A5C3KBZ0</accession>
<evidence type="ECO:0000313" key="3">
    <source>
        <dbReference type="Proteomes" id="UP000307440"/>
    </source>
</evidence>
<gene>
    <name evidence="2" type="ORF">FA15DRAFT_661331</name>
</gene>
<protein>
    <recommendedName>
        <fullName evidence="1">DUF6830 domain-containing protein</fullName>
    </recommendedName>
</protein>